<feature type="domain" description="Arrestin C-terminal-like" evidence="3">
    <location>
        <begin position="179"/>
        <end position="312"/>
    </location>
</feature>
<proteinExistence type="inferred from homology"/>
<sequence>MSVIIVYDRPSAEYLAGETVTGRVIVNVDQPTSIKEITLRLKGETKLDGVLALLNQMTAVGTILRLVNPPHEIFYKSKTQLLGGGDKPKHQDTKLEPGTHAYPFEFTLPATVPSSFTSKNTGRTLFSAKALVRWDKADDQSAESEMIVFEPVDLNLLLPHIAEPFAKTDSKYFWTLGSKSGPLTMSVRVPSQGYVPGETIPFEVEVDNKSTFVVHRVEVAVSQHVKYYFNLRKVPEFIKVAKVELEHSQVKGGEAKAFKHSITVPERTPPTVQNNKSKHVKWKYFLTANAVVDQGHINLRVSAPIVIGTLPVGATGGRAEVKGSPTSPPPYSKADQVSSDFIKTLI</sequence>
<organism evidence="4 5">
    <name type="scientific">Frankliniella occidentalis</name>
    <name type="common">Western flower thrips</name>
    <name type="synonym">Euthrips occidentalis</name>
    <dbReference type="NCBI Taxonomy" id="133901"/>
    <lineage>
        <taxon>Eukaryota</taxon>
        <taxon>Metazoa</taxon>
        <taxon>Ecdysozoa</taxon>
        <taxon>Arthropoda</taxon>
        <taxon>Hexapoda</taxon>
        <taxon>Insecta</taxon>
        <taxon>Pterygota</taxon>
        <taxon>Neoptera</taxon>
        <taxon>Paraneoptera</taxon>
        <taxon>Thysanoptera</taxon>
        <taxon>Terebrantia</taxon>
        <taxon>Thripoidea</taxon>
        <taxon>Thripidae</taxon>
        <taxon>Frankliniella</taxon>
    </lineage>
</organism>
<evidence type="ECO:0000313" key="4">
    <source>
        <dbReference type="Proteomes" id="UP000504606"/>
    </source>
</evidence>
<dbReference type="RefSeq" id="XP_052122265.1">
    <property type="nucleotide sequence ID" value="XM_052266305.1"/>
</dbReference>
<dbReference type="InterPro" id="IPR050357">
    <property type="entry name" value="Arrestin_domain-protein"/>
</dbReference>
<dbReference type="InterPro" id="IPR014756">
    <property type="entry name" value="Ig_E-set"/>
</dbReference>
<dbReference type="SUPFAM" id="SSF81296">
    <property type="entry name" value="E set domains"/>
    <property type="match status" value="2"/>
</dbReference>
<name>A0A9C6TTZ6_FRAOC</name>
<dbReference type="Gene3D" id="2.60.40.640">
    <property type="match status" value="2"/>
</dbReference>
<dbReference type="GO" id="GO:0015031">
    <property type="term" value="P:protein transport"/>
    <property type="evidence" value="ECO:0007669"/>
    <property type="project" value="TreeGrafter"/>
</dbReference>
<dbReference type="InterPro" id="IPR011022">
    <property type="entry name" value="Arrestin_C-like"/>
</dbReference>
<dbReference type="SMART" id="SM01017">
    <property type="entry name" value="Arrestin_C"/>
    <property type="match status" value="1"/>
</dbReference>
<dbReference type="InterPro" id="IPR011021">
    <property type="entry name" value="Arrestin-like_N"/>
</dbReference>
<dbReference type="Pfam" id="PF02752">
    <property type="entry name" value="Arrestin_C"/>
    <property type="match status" value="1"/>
</dbReference>
<dbReference type="AlphaFoldDB" id="A0A9C6TTZ6"/>
<dbReference type="GO" id="GO:0005737">
    <property type="term" value="C:cytoplasm"/>
    <property type="evidence" value="ECO:0007669"/>
    <property type="project" value="TreeGrafter"/>
</dbReference>
<accession>A0A9C6TTZ6</accession>
<dbReference type="PANTHER" id="PTHR11188:SF176">
    <property type="entry name" value="ARRESTIN DOMAIN-CONTAINING PROTEIN 1"/>
    <property type="match status" value="1"/>
</dbReference>
<comment type="similarity">
    <text evidence="1">Belongs to the arrestin family.</text>
</comment>
<evidence type="ECO:0000256" key="1">
    <source>
        <dbReference type="ARBA" id="ARBA00005298"/>
    </source>
</evidence>
<dbReference type="GeneID" id="113217568"/>
<reference evidence="5" key="1">
    <citation type="submission" date="2025-08" db="UniProtKB">
        <authorList>
            <consortium name="RefSeq"/>
        </authorList>
    </citation>
    <scope>IDENTIFICATION</scope>
    <source>
        <tissue evidence="5">Whole organism</tissue>
    </source>
</reference>
<gene>
    <name evidence="5" type="primary">LOC113217568</name>
</gene>
<evidence type="ECO:0000313" key="5">
    <source>
        <dbReference type="RefSeq" id="XP_052122265.1"/>
    </source>
</evidence>
<dbReference type="Proteomes" id="UP000504606">
    <property type="component" value="Unplaced"/>
</dbReference>
<dbReference type="PANTHER" id="PTHR11188">
    <property type="entry name" value="ARRESTIN DOMAIN CONTAINING PROTEIN"/>
    <property type="match status" value="1"/>
</dbReference>
<evidence type="ECO:0000259" key="3">
    <source>
        <dbReference type="SMART" id="SM01017"/>
    </source>
</evidence>
<keyword evidence="2" id="KW-0716">Sensory transduction</keyword>
<protein>
    <submittedName>
        <fullName evidence="5">Arrestin domain-containing protein 4-like isoform X2</fullName>
    </submittedName>
</protein>
<dbReference type="Pfam" id="PF00339">
    <property type="entry name" value="Arrestin_N"/>
    <property type="match status" value="1"/>
</dbReference>
<dbReference type="InterPro" id="IPR014752">
    <property type="entry name" value="Arrestin-like_C"/>
</dbReference>
<keyword evidence="4" id="KW-1185">Reference proteome</keyword>
<evidence type="ECO:0000256" key="2">
    <source>
        <dbReference type="ARBA" id="ARBA00022606"/>
    </source>
</evidence>